<dbReference type="GO" id="GO:0006508">
    <property type="term" value="P:proteolysis"/>
    <property type="evidence" value="ECO:0007669"/>
    <property type="project" value="UniProtKB-KW"/>
</dbReference>
<dbReference type="Gene3D" id="2.60.40.10">
    <property type="entry name" value="Immunoglobulins"/>
    <property type="match status" value="1"/>
</dbReference>
<dbReference type="PANTHER" id="PTHR43806:SF11">
    <property type="entry name" value="CEREVISIN-RELATED"/>
    <property type="match status" value="1"/>
</dbReference>
<evidence type="ECO:0000256" key="4">
    <source>
        <dbReference type="ARBA" id="ARBA00022825"/>
    </source>
</evidence>
<dbReference type="GO" id="GO:0004252">
    <property type="term" value="F:serine-type endopeptidase activity"/>
    <property type="evidence" value="ECO:0007669"/>
    <property type="project" value="UniProtKB-UniRule"/>
</dbReference>
<dbReference type="InterPro" id="IPR000209">
    <property type="entry name" value="Peptidase_S8/S53_dom"/>
</dbReference>
<dbReference type="STRING" id="145388.A0A0D2NQ51"/>
<dbReference type="OrthoDB" id="10256524at2759"/>
<dbReference type="AlphaFoldDB" id="A0A0D2NQ51"/>
<protein>
    <submittedName>
        <fullName evidence="8">Peptidase S8/S53 subtilisin kexin sedolisin</fullName>
        <ecNumber evidence="8">3.4.21.-</ecNumber>
    </submittedName>
</protein>
<dbReference type="KEGG" id="mng:MNEG_1467"/>
<dbReference type="RefSeq" id="XP_013905505.1">
    <property type="nucleotide sequence ID" value="XM_014050051.1"/>
</dbReference>
<keyword evidence="2 5" id="KW-0645">Protease</keyword>
<dbReference type="PRINTS" id="PR00723">
    <property type="entry name" value="SUBTILISIN"/>
</dbReference>
<evidence type="ECO:0000256" key="1">
    <source>
        <dbReference type="ARBA" id="ARBA00011073"/>
    </source>
</evidence>
<dbReference type="PROSITE" id="PS00138">
    <property type="entry name" value="SUBTILASE_SER"/>
    <property type="match status" value="1"/>
</dbReference>
<sequence length="803" mass="79423">MQQQNALVVLLLLLAAAARPALGGWVVSEDGSVAAPPAAATPLAAPAAAARVAAAEPEAAALAAMASGQAAQWIVTYRVSADDVAAEAANPLAASATAATIAAAGASSPADAALLRVQRTVKARVMSPGGALAAQGASVVRDFQNLPVSVVALPSAAALATLRADPSVASVEPNRPNSRALVQSLPLVDQPAAVAAGSKGAGCYVAVLDTGADYTHPDLGSCATAGAPEPCRVAYARDFTKVDDGQLDSDGHGTNVAAIVARVAPGAKVLALDVFESDAAGNIYAWDSDILAAIDWAVKVKNNGTYNVCAINLSLGSSTFSATPCTTSAYESAFATARRAGIVPAVASGNDGKKGAIASPACAPSAVSVGAVYDSNVNARTWSVCTDASTAADQVACFSNSAAYLTLLAPGAIINAGGWSMAGTSQATPHVSGAVAVLKAAVPTASVAQMLAVLQSTGKLVTDAFNGVSTARIDLAAAVTALSSGGGGVGANTDTTPPTGSVTINGGAATTSSLDVTLAISGNDASGVASMCISNTAAACTAFEAFATTKAWQLASGADGLRAVFVTLKDKAGNTMATPATATITLQTFVGSSSLIVNGGAAYTNARTVPLQIIALGATPKTRMCISQTATDASSCTGWSGFAAVKKFNIGIWPQGARTIRVFFWDTFGASLPAAASTITFDNVAPSMLPSAMALKATPSSFGVVIDFLQAATDDVSGVASYVVVGRQGGTAPARCTGPILKKAQSGGLATTVAAPTAPAAVQLQSVSFSSLQAGTPYSFRLCAVDNAGNVAQGVTIGTQTTP</sequence>
<dbReference type="Pfam" id="PF00082">
    <property type="entry name" value="Peptidase_S8"/>
    <property type="match status" value="1"/>
</dbReference>
<comment type="similarity">
    <text evidence="1 5">Belongs to the peptidase S8 family.</text>
</comment>
<evidence type="ECO:0000259" key="7">
    <source>
        <dbReference type="Pfam" id="PF00082"/>
    </source>
</evidence>
<dbReference type="InterPro" id="IPR023828">
    <property type="entry name" value="Peptidase_S8_Ser-AS"/>
</dbReference>
<name>A0A0D2NQ51_9CHLO</name>
<dbReference type="InterPro" id="IPR015500">
    <property type="entry name" value="Peptidase_S8_subtilisin-rel"/>
</dbReference>
<keyword evidence="3 5" id="KW-0378">Hydrolase</keyword>
<feature type="chain" id="PRO_5002248823" evidence="6">
    <location>
        <begin position="24"/>
        <end position="803"/>
    </location>
</feature>
<feature type="active site" description="Charge relay system" evidence="5">
    <location>
        <position position="252"/>
    </location>
</feature>
<dbReference type="InterPro" id="IPR013783">
    <property type="entry name" value="Ig-like_fold"/>
</dbReference>
<organism evidence="8 9">
    <name type="scientific">Monoraphidium neglectum</name>
    <dbReference type="NCBI Taxonomy" id="145388"/>
    <lineage>
        <taxon>Eukaryota</taxon>
        <taxon>Viridiplantae</taxon>
        <taxon>Chlorophyta</taxon>
        <taxon>core chlorophytes</taxon>
        <taxon>Chlorophyceae</taxon>
        <taxon>CS clade</taxon>
        <taxon>Sphaeropleales</taxon>
        <taxon>Selenastraceae</taxon>
        <taxon>Monoraphidium</taxon>
    </lineage>
</organism>
<evidence type="ECO:0000256" key="3">
    <source>
        <dbReference type="ARBA" id="ARBA00022801"/>
    </source>
</evidence>
<dbReference type="EMBL" id="KK100366">
    <property type="protein sequence ID" value="KIZ06486.1"/>
    <property type="molecule type" value="Genomic_DNA"/>
</dbReference>
<accession>A0A0D2NQ51</accession>
<keyword evidence="4 5" id="KW-0720">Serine protease</keyword>
<proteinExistence type="inferred from homology"/>
<evidence type="ECO:0000256" key="6">
    <source>
        <dbReference type="SAM" id="SignalP"/>
    </source>
</evidence>
<feature type="signal peptide" evidence="6">
    <location>
        <begin position="1"/>
        <end position="23"/>
    </location>
</feature>
<dbReference type="EC" id="3.4.21.-" evidence="8"/>
<dbReference type="Gene3D" id="3.40.50.200">
    <property type="entry name" value="Peptidase S8/S53 domain"/>
    <property type="match status" value="1"/>
</dbReference>
<evidence type="ECO:0000313" key="8">
    <source>
        <dbReference type="EMBL" id="KIZ06486.1"/>
    </source>
</evidence>
<gene>
    <name evidence="8" type="ORF">MNEG_1467</name>
</gene>
<evidence type="ECO:0000313" key="9">
    <source>
        <dbReference type="Proteomes" id="UP000054498"/>
    </source>
</evidence>
<dbReference type="Proteomes" id="UP000054498">
    <property type="component" value="Unassembled WGS sequence"/>
</dbReference>
<dbReference type="PANTHER" id="PTHR43806">
    <property type="entry name" value="PEPTIDASE S8"/>
    <property type="match status" value="1"/>
</dbReference>
<keyword evidence="9" id="KW-1185">Reference proteome</keyword>
<dbReference type="GeneID" id="25732255"/>
<feature type="active site" description="Charge relay system" evidence="5">
    <location>
        <position position="425"/>
    </location>
</feature>
<dbReference type="PROSITE" id="PS51892">
    <property type="entry name" value="SUBTILASE"/>
    <property type="match status" value="1"/>
</dbReference>
<evidence type="ECO:0000256" key="2">
    <source>
        <dbReference type="ARBA" id="ARBA00022670"/>
    </source>
</evidence>
<keyword evidence="6" id="KW-0732">Signal</keyword>
<dbReference type="InterPro" id="IPR036852">
    <property type="entry name" value="Peptidase_S8/S53_dom_sf"/>
</dbReference>
<feature type="active site" description="Charge relay system" evidence="5">
    <location>
        <position position="209"/>
    </location>
</feature>
<feature type="domain" description="Peptidase S8/S53" evidence="7">
    <location>
        <begin position="200"/>
        <end position="458"/>
    </location>
</feature>
<dbReference type="SUPFAM" id="SSF52743">
    <property type="entry name" value="Subtilisin-like"/>
    <property type="match status" value="1"/>
</dbReference>
<evidence type="ECO:0000256" key="5">
    <source>
        <dbReference type="PROSITE-ProRule" id="PRU01240"/>
    </source>
</evidence>
<reference evidence="8 9" key="1">
    <citation type="journal article" date="2013" name="BMC Genomics">
        <title>Reconstruction of the lipid metabolism for the microalga Monoraphidium neglectum from its genome sequence reveals characteristics suitable for biofuel production.</title>
        <authorList>
            <person name="Bogen C."/>
            <person name="Al-Dilaimi A."/>
            <person name="Albersmeier A."/>
            <person name="Wichmann J."/>
            <person name="Grundmann M."/>
            <person name="Rupp O."/>
            <person name="Lauersen K.J."/>
            <person name="Blifernez-Klassen O."/>
            <person name="Kalinowski J."/>
            <person name="Goesmann A."/>
            <person name="Mussgnug J.H."/>
            <person name="Kruse O."/>
        </authorList>
    </citation>
    <scope>NUCLEOTIDE SEQUENCE [LARGE SCALE GENOMIC DNA]</scope>
    <source>
        <strain evidence="8 9">SAG 48.87</strain>
    </source>
</reference>
<dbReference type="InterPro" id="IPR050131">
    <property type="entry name" value="Peptidase_S8_subtilisin-like"/>
</dbReference>